<reference evidence="4" key="2">
    <citation type="submission" date="2020-02" db="EMBL/GenBank/DDBJ databases">
        <authorList>
            <person name="Gilchrist C.L.M."/>
            <person name="Chooi Y.-H."/>
        </authorList>
    </citation>
    <scope>NUCLEOTIDE SEQUENCE</scope>
    <source>
        <strain evidence="4">MST-FP2251</strain>
    </source>
</reference>
<dbReference type="Proteomes" id="UP001194746">
    <property type="component" value="Unassembled WGS sequence"/>
</dbReference>
<feature type="domain" description="NADP-dependent oxidoreductase" evidence="3">
    <location>
        <begin position="2"/>
        <end position="186"/>
    </location>
</feature>
<sequence>MNALYQAGKFRRFGLSNFLPEEVENVISLAKKNYILPSVYQGNYNAVGRISETELFPILRRHNISFYAYSPVAGGFLTKKVEHLVAGTGGGRFDVKNPAGTMYNSLYNKPSMLEGLKLWEQIAEEAGIPKAELAYRWVVYHSALKEELGDKVVFGARGNEQLRQTLAAVKNGPLSPEIAQRIEEVWTVKHEAPLDNFNSFVARKSEAEVAAYVRQRND</sequence>
<keyword evidence="5" id="KW-1185">Reference proteome</keyword>
<name>A0AAD4CEY5_ASPNN</name>
<dbReference type="Gene3D" id="3.20.20.100">
    <property type="entry name" value="NADP-dependent oxidoreductase domain"/>
    <property type="match status" value="1"/>
</dbReference>
<dbReference type="AlphaFoldDB" id="A0AAD4CEY5"/>
<dbReference type="Pfam" id="PF00248">
    <property type="entry name" value="Aldo_ket_red"/>
    <property type="match status" value="1"/>
</dbReference>
<dbReference type="InterPro" id="IPR023210">
    <property type="entry name" value="NADP_OxRdtase_dom"/>
</dbReference>
<organism evidence="4 5">
    <name type="scientific">Aspergillus nanangensis</name>
    <dbReference type="NCBI Taxonomy" id="2582783"/>
    <lineage>
        <taxon>Eukaryota</taxon>
        <taxon>Fungi</taxon>
        <taxon>Dikarya</taxon>
        <taxon>Ascomycota</taxon>
        <taxon>Pezizomycotina</taxon>
        <taxon>Eurotiomycetes</taxon>
        <taxon>Eurotiomycetidae</taxon>
        <taxon>Eurotiales</taxon>
        <taxon>Aspergillaceae</taxon>
        <taxon>Aspergillus</taxon>
        <taxon>Aspergillus subgen. Circumdati</taxon>
    </lineage>
</organism>
<dbReference type="InterPro" id="IPR050523">
    <property type="entry name" value="AKR_Detox_Biosynth"/>
</dbReference>
<dbReference type="InterPro" id="IPR036812">
    <property type="entry name" value="NAD(P)_OxRdtase_dom_sf"/>
</dbReference>
<evidence type="ECO:0000256" key="1">
    <source>
        <dbReference type="ARBA" id="ARBA00023002"/>
    </source>
</evidence>
<protein>
    <recommendedName>
        <fullName evidence="3">NADP-dependent oxidoreductase domain-containing protein</fullName>
    </recommendedName>
</protein>
<dbReference type="SUPFAM" id="SSF51430">
    <property type="entry name" value="NAD(P)-linked oxidoreductase"/>
    <property type="match status" value="1"/>
</dbReference>
<dbReference type="PANTHER" id="PTHR43364">
    <property type="entry name" value="NADH-SPECIFIC METHYLGLYOXAL REDUCTASE-RELATED"/>
    <property type="match status" value="1"/>
</dbReference>
<comment type="similarity">
    <text evidence="2">Belongs to the aldo/keto reductase family. Aldo/keto reductase 2 subfamily.</text>
</comment>
<dbReference type="EMBL" id="VCAU01000099">
    <property type="protein sequence ID" value="KAF9885261.1"/>
    <property type="molecule type" value="Genomic_DNA"/>
</dbReference>
<evidence type="ECO:0000313" key="4">
    <source>
        <dbReference type="EMBL" id="KAF9885261.1"/>
    </source>
</evidence>
<evidence type="ECO:0000313" key="5">
    <source>
        <dbReference type="Proteomes" id="UP001194746"/>
    </source>
</evidence>
<reference evidence="4" key="1">
    <citation type="journal article" date="2019" name="Beilstein J. Org. Chem.">
        <title>Nanangenines: drimane sesquiterpenoids as the dominant metabolite cohort of a novel Australian fungus, Aspergillus nanangensis.</title>
        <authorList>
            <person name="Lacey H.J."/>
            <person name="Gilchrist C.L.M."/>
            <person name="Crombie A."/>
            <person name="Kalaitzis J.A."/>
            <person name="Vuong D."/>
            <person name="Rutledge P.J."/>
            <person name="Turner P."/>
            <person name="Pitt J.I."/>
            <person name="Lacey E."/>
            <person name="Chooi Y.H."/>
            <person name="Piggott A.M."/>
        </authorList>
    </citation>
    <scope>NUCLEOTIDE SEQUENCE</scope>
    <source>
        <strain evidence="4">MST-FP2251</strain>
    </source>
</reference>
<proteinExistence type="inferred from homology"/>
<accession>A0AAD4CEY5</accession>
<comment type="caution">
    <text evidence="4">The sequence shown here is derived from an EMBL/GenBank/DDBJ whole genome shotgun (WGS) entry which is preliminary data.</text>
</comment>
<gene>
    <name evidence="4" type="ORF">FE257_013059</name>
</gene>
<dbReference type="PANTHER" id="PTHR43364:SF4">
    <property type="entry name" value="NAD(P)-LINKED OXIDOREDUCTASE SUPERFAMILY PROTEIN"/>
    <property type="match status" value="1"/>
</dbReference>
<keyword evidence="1" id="KW-0560">Oxidoreductase</keyword>
<evidence type="ECO:0000256" key="2">
    <source>
        <dbReference type="ARBA" id="ARBA00038157"/>
    </source>
</evidence>
<dbReference type="GO" id="GO:0016491">
    <property type="term" value="F:oxidoreductase activity"/>
    <property type="evidence" value="ECO:0007669"/>
    <property type="project" value="UniProtKB-KW"/>
</dbReference>
<evidence type="ECO:0000259" key="3">
    <source>
        <dbReference type="Pfam" id="PF00248"/>
    </source>
</evidence>